<dbReference type="InterPro" id="IPR036593">
    <property type="entry name" value="CPE0013-like_sf"/>
</dbReference>
<sequence>MEKITCILCPKGCSIEKKEEGNEIKYIGYGCTRGLEYAKDEFTQPKRILTTTIHVKDGELEFLPVRTNKPIPKKLLFDAMAILRKVEVTAPVEVGSVVVKNILDTGADVIATRKVRKKSFF</sequence>
<dbReference type="PANTHER" id="PTHR39450">
    <property type="entry name" value="MOLYBDOPTERIN OXIDOREDUCTASE, 4FE-4S CLUSTER-BINDING SUBUNIT"/>
    <property type="match status" value="1"/>
</dbReference>
<dbReference type="InterPro" id="IPR012460">
    <property type="entry name" value="DUF1667"/>
</dbReference>
<reference evidence="1" key="1">
    <citation type="submission" date="2022-12" db="EMBL/GenBank/DDBJ databases">
        <authorList>
            <person name="Bing R.G."/>
            <person name="Willard D.J."/>
            <person name="Manesh M.J.H."/>
            <person name="Laemthong T."/>
            <person name="Crosby J.R."/>
            <person name="Kelly R.M."/>
        </authorList>
    </citation>
    <scope>NUCLEOTIDE SEQUENCE</scope>
    <source>
        <strain evidence="1">DSM 8991</strain>
    </source>
</reference>
<dbReference type="PANTHER" id="PTHR39450:SF1">
    <property type="entry name" value="DUF1667 DOMAIN-CONTAINING PROTEIN"/>
    <property type="match status" value="1"/>
</dbReference>
<evidence type="ECO:0000313" key="2">
    <source>
        <dbReference type="Proteomes" id="UP001164745"/>
    </source>
</evidence>
<dbReference type="Gene3D" id="3.10.530.10">
    <property type="entry name" value="CPE0013-like"/>
    <property type="match status" value="1"/>
</dbReference>
<evidence type="ECO:0000313" key="1">
    <source>
        <dbReference type="EMBL" id="WAM30982.1"/>
    </source>
</evidence>
<dbReference type="SUPFAM" id="SSF160148">
    <property type="entry name" value="CPE0013-like"/>
    <property type="match status" value="1"/>
</dbReference>
<gene>
    <name evidence="1" type="ORF">OTJ99_001782</name>
</gene>
<accession>A0ABY7BF44</accession>
<dbReference type="Pfam" id="PF07892">
    <property type="entry name" value="DUF1667"/>
    <property type="match status" value="1"/>
</dbReference>
<dbReference type="Proteomes" id="UP001164745">
    <property type="component" value="Chromosome"/>
</dbReference>
<name>A0ABY7BF44_9FIRM</name>
<keyword evidence="2" id="KW-1185">Reference proteome</keyword>
<dbReference type="RefSeq" id="WP_045165747.1">
    <property type="nucleotide sequence ID" value="NZ_CP113864.1"/>
</dbReference>
<organism evidence="1 2">
    <name type="scientific">Caldicellulosiruptor naganoensis</name>
    <dbReference type="NCBI Taxonomy" id="29324"/>
    <lineage>
        <taxon>Bacteria</taxon>
        <taxon>Bacillati</taxon>
        <taxon>Bacillota</taxon>
        <taxon>Bacillota incertae sedis</taxon>
        <taxon>Caldicellulosiruptorales</taxon>
        <taxon>Caldicellulosiruptoraceae</taxon>
        <taxon>Caldicellulosiruptor</taxon>
    </lineage>
</organism>
<protein>
    <submittedName>
        <fullName evidence="1">DUF1667 domain-containing protein</fullName>
    </submittedName>
</protein>
<proteinExistence type="predicted"/>
<dbReference type="EMBL" id="CP113864">
    <property type="protein sequence ID" value="WAM30982.1"/>
    <property type="molecule type" value="Genomic_DNA"/>
</dbReference>